<dbReference type="PANTHER" id="PTHR37188">
    <property type="entry name" value="MEDIATOR OF RNA POLYMERASE II TRANSCRIPTION SUBUNIT-RELATED"/>
    <property type="match status" value="1"/>
</dbReference>
<sequence length="196" mass="23073">MDHSFGGGSWSMIPNIPVHSNPTTPANQDHLYLQQQQQQQQFHHQQQQFLHQQQQQQFHPQQQFHQQQFQPQQQQLQPQPQQQRFQQHPQQNQQQHHDHQSLASHFHLLHLVENLADAIENGTRDQHSDSLVTELTNQFEKCQQLLNSISGSINAKAMTVEGQKRKLEESEQLLNQRKDLIAKYRNSVDELIKTEP</sequence>
<feature type="compositionally biased region" description="Low complexity" evidence="2">
    <location>
        <begin position="34"/>
        <end position="94"/>
    </location>
</feature>
<organism evidence="3 4">
    <name type="scientific">Actinidia chinensis var. chinensis</name>
    <name type="common">Chinese soft-hair kiwi</name>
    <dbReference type="NCBI Taxonomy" id="1590841"/>
    <lineage>
        <taxon>Eukaryota</taxon>
        <taxon>Viridiplantae</taxon>
        <taxon>Streptophyta</taxon>
        <taxon>Embryophyta</taxon>
        <taxon>Tracheophyta</taxon>
        <taxon>Spermatophyta</taxon>
        <taxon>Magnoliopsida</taxon>
        <taxon>eudicotyledons</taxon>
        <taxon>Gunneridae</taxon>
        <taxon>Pentapetalae</taxon>
        <taxon>asterids</taxon>
        <taxon>Ericales</taxon>
        <taxon>Actinidiaceae</taxon>
        <taxon>Actinidia</taxon>
    </lineage>
</organism>
<dbReference type="Proteomes" id="UP000241394">
    <property type="component" value="Chromosome LG23"/>
</dbReference>
<dbReference type="Gramene" id="PSR96166">
    <property type="protein sequence ID" value="PSR96166"/>
    <property type="gene ID" value="CEY00_Acc22301"/>
</dbReference>
<dbReference type="PANTHER" id="PTHR37188:SF1">
    <property type="entry name" value="MEDIATOR OF RNA POLYMERASE II TRANSCRIPTION SUBUNIT-RELATED"/>
    <property type="match status" value="1"/>
</dbReference>
<feature type="region of interest" description="Disordered" evidence="2">
    <location>
        <begin position="1"/>
        <end position="101"/>
    </location>
</feature>
<evidence type="ECO:0000256" key="1">
    <source>
        <dbReference type="SAM" id="Coils"/>
    </source>
</evidence>
<dbReference type="OrthoDB" id="779656at2759"/>
<dbReference type="GO" id="GO:0016592">
    <property type="term" value="C:mediator complex"/>
    <property type="evidence" value="ECO:0007669"/>
    <property type="project" value="InterPro"/>
</dbReference>
<feature type="coiled-coil region" evidence="1">
    <location>
        <begin position="160"/>
        <end position="187"/>
    </location>
</feature>
<dbReference type="FunCoup" id="A0A2R6PSY0">
    <property type="interactions" value="147"/>
</dbReference>
<evidence type="ECO:0000256" key="2">
    <source>
        <dbReference type="SAM" id="MobiDB-lite"/>
    </source>
</evidence>
<name>A0A2R6PSY0_ACTCC</name>
<dbReference type="InterPro" id="IPR038790">
    <property type="entry name" value="Med9_plant"/>
</dbReference>
<feature type="compositionally biased region" description="Polar residues" evidence="2">
    <location>
        <begin position="18"/>
        <end position="27"/>
    </location>
</feature>
<dbReference type="STRING" id="1590841.A0A2R6PSY0"/>
<dbReference type="EMBL" id="NKQK01000023">
    <property type="protein sequence ID" value="PSR96166.1"/>
    <property type="molecule type" value="Genomic_DNA"/>
</dbReference>
<evidence type="ECO:0000313" key="4">
    <source>
        <dbReference type="Proteomes" id="UP000241394"/>
    </source>
</evidence>
<dbReference type="AlphaFoldDB" id="A0A2R6PSY0"/>
<protein>
    <submittedName>
        <fullName evidence="3">Mediator of RNA polymerase II transcription subunit like</fullName>
    </submittedName>
</protein>
<accession>A0A2R6PSY0</accession>
<proteinExistence type="predicted"/>
<gene>
    <name evidence="3" type="ORF">CEY00_Acc22301</name>
</gene>
<dbReference type="OMA" id="EIVTMEH"/>
<dbReference type="InParanoid" id="A0A2R6PSY0"/>
<keyword evidence="4" id="KW-1185">Reference proteome</keyword>
<reference evidence="3 4" key="1">
    <citation type="submission" date="2017-07" db="EMBL/GenBank/DDBJ databases">
        <title>An improved, manually edited Actinidia chinensis var. chinensis (kiwifruit) genome highlights the challenges associated with draft genomes and gene prediction in plants.</title>
        <authorList>
            <person name="Pilkington S."/>
            <person name="Crowhurst R."/>
            <person name="Hilario E."/>
            <person name="Nardozza S."/>
            <person name="Fraser L."/>
            <person name="Peng Y."/>
            <person name="Gunaseelan K."/>
            <person name="Simpson R."/>
            <person name="Tahir J."/>
            <person name="Deroles S."/>
            <person name="Templeton K."/>
            <person name="Luo Z."/>
            <person name="Davy M."/>
            <person name="Cheng C."/>
            <person name="Mcneilage M."/>
            <person name="Scaglione D."/>
            <person name="Liu Y."/>
            <person name="Zhang Q."/>
            <person name="Datson P."/>
            <person name="De Silva N."/>
            <person name="Gardiner S."/>
            <person name="Bassett H."/>
            <person name="Chagne D."/>
            <person name="Mccallum J."/>
            <person name="Dzierzon H."/>
            <person name="Deng C."/>
            <person name="Wang Y.-Y."/>
            <person name="Barron N."/>
            <person name="Manako K."/>
            <person name="Bowen J."/>
            <person name="Foster T."/>
            <person name="Erridge Z."/>
            <person name="Tiffin H."/>
            <person name="Waite C."/>
            <person name="Davies K."/>
            <person name="Grierson E."/>
            <person name="Laing W."/>
            <person name="Kirk R."/>
            <person name="Chen X."/>
            <person name="Wood M."/>
            <person name="Montefiori M."/>
            <person name="Brummell D."/>
            <person name="Schwinn K."/>
            <person name="Catanach A."/>
            <person name="Fullerton C."/>
            <person name="Li D."/>
            <person name="Meiyalaghan S."/>
            <person name="Nieuwenhuizen N."/>
            <person name="Read N."/>
            <person name="Prakash R."/>
            <person name="Hunter D."/>
            <person name="Zhang H."/>
            <person name="Mckenzie M."/>
            <person name="Knabel M."/>
            <person name="Harris A."/>
            <person name="Allan A."/>
            <person name="Chen A."/>
            <person name="Janssen B."/>
            <person name="Plunkett B."/>
            <person name="Dwamena C."/>
            <person name="Voogd C."/>
            <person name="Leif D."/>
            <person name="Lafferty D."/>
            <person name="Souleyre E."/>
            <person name="Varkonyi-Gasic E."/>
            <person name="Gambi F."/>
            <person name="Hanley J."/>
            <person name="Yao J.-L."/>
            <person name="Cheung J."/>
            <person name="David K."/>
            <person name="Warren B."/>
            <person name="Marsh K."/>
            <person name="Snowden K."/>
            <person name="Lin-Wang K."/>
            <person name="Brian L."/>
            <person name="Martinez-Sanchez M."/>
            <person name="Wang M."/>
            <person name="Ileperuma N."/>
            <person name="Macnee N."/>
            <person name="Campin R."/>
            <person name="Mcatee P."/>
            <person name="Drummond R."/>
            <person name="Espley R."/>
            <person name="Ireland H."/>
            <person name="Wu R."/>
            <person name="Atkinson R."/>
            <person name="Karunairetnam S."/>
            <person name="Bulley S."/>
            <person name="Chunkath S."/>
            <person name="Hanley Z."/>
            <person name="Storey R."/>
            <person name="Thrimawithana A."/>
            <person name="Thomson S."/>
            <person name="David C."/>
            <person name="Testolin R."/>
        </authorList>
    </citation>
    <scope>NUCLEOTIDE SEQUENCE [LARGE SCALE GENOMIC DNA]</scope>
    <source>
        <strain evidence="4">cv. Red5</strain>
        <tissue evidence="3">Young leaf</tissue>
    </source>
</reference>
<keyword evidence="1" id="KW-0175">Coiled coil</keyword>
<comment type="caution">
    <text evidence="3">The sequence shown here is derived from an EMBL/GenBank/DDBJ whole genome shotgun (WGS) entry which is preliminary data.</text>
</comment>
<reference evidence="4" key="2">
    <citation type="journal article" date="2018" name="BMC Genomics">
        <title>A manually annotated Actinidia chinensis var. chinensis (kiwifruit) genome highlights the challenges associated with draft genomes and gene prediction in plants.</title>
        <authorList>
            <person name="Pilkington S.M."/>
            <person name="Crowhurst R."/>
            <person name="Hilario E."/>
            <person name="Nardozza S."/>
            <person name="Fraser L."/>
            <person name="Peng Y."/>
            <person name="Gunaseelan K."/>
            <person name="Simpson R."/>
            <person name="Tahir J."/>
            <person name="Deroles S.C."/>
            <person name="Templeton K."/>
            <person name="Luo Z."/>
            <person name="Davy M."/>
            <person name="Cheng C."/>
            <person name="McNeilage M."/>
            <person name="Scaglione D."/>
            <person name="Liu Y."/>
            <person name="Zhang Q."/>
            <person name="Datson P."/>
            <person name="De Silva N."/>
            <person name="Gardiner S.E."/>
            <person name="Bassett H."/>
            <person name="Chagne D."/>
            <person name="McCallum J."/>
            <person name="Dzierzon H."/>
            <person name="Deng C."/>
            <person name="Wang Y.Y."/>
            <person name="Barron L."/>
            <person name="Manako K."/>
            <person name="Bowen J."/>
            <person name="Foster T.M."/>
            <person name="Erridge Z.A."/>
            <person name="Tiffin H."/>
            <person name="Waite C.N."/>
            <person name="Davies K.M."/>
            <person name="Grierson E.P."/>
            <person name="Laing W.A."/>
            <person name="Kirk R."/>
            <person name="Chen X."/>
            <person name="Wood M."/>
            <person name="Montefiori M."/>
            <person name="Brummell D.A."/>
            <person name="Schwinn K.E."/>
            <person name="Catanach A."/>
            <person name="Fullerton C."/>
            <person name="Li D."/>
            <person name="Meiyalaghan S."/>
            <person name="Nieuwenhuizen N."/>
            <person name="Read N."/>
            <person name="Prakash R."/>
            <person name="Hunter D."/>
            <person name="Zhang H."/>
            <person name="McKenzie M."/>
            <person name="Knabel M."/>
            <person name="Harris A."/>
            <person name="Allan A.C."/>
            <person name="Gleave A."/>
            <person name="Chen A."/>
            <person name="Janssen B.J."/>
            <person name="Plunkett B."/>
            <person name="Ampomah-Dwamena C."/>
            <person name="Voogd C."/>
            <person name="Leif D."/>
            <person name="Lafferty D."/>
            <person name="Souleyre E.J.F."/>
            <person name="Varkonyi-Gasic E."/>
            <person name="Gambi F."/>
            <person name="Hanley J."/>
            <person name="Yao J.L."/>
            <person name="Cheung J."/>
            <person name="David K.M."/>
            <person name="Warren B."/>
            <person name="Marsh K."/>
            <person name="Snowden K.C."/>
            <person name="Lin-Wang K."/>
            <person name="Brian L."/>
            <person name="Martinez-Sanchez M."/>
            <person name="Wang M."/>
            <person name="Ileperuma N."/>
            <person name="Macnee N."/>
            <person name="Campin R."/>
            <person name="McAtee P."/>
            <person name="Drummond R.S.M."/>
            <person name="Espley R.V."/>
            <person name="Ireland H.S."/>
            <person name="Wu R."/>
            <person name="Atkinson R.G."/>
            <person name="Karunairetnam S."/>
            <person name="Bulley S."/>
            <person name="Chunkath S."/>
            <person name="Hanley Z."/>
            <person name="Storey R."/>
            <person name="Thrimawithana A.H."/>
            <person name="Thomson S."/>
            <person name="David C."/>
            <person name="Testolin R."/>
            <person name="Huang H."/>
            <person name="Hellens R.P."/>
            <person name="Schaffer R.J."/>
        </authorList>
    </citation>
    <scope>NUCLEOTIDE SEQUENCE [LARGE SCALE GENOMIC DNA]</scope>
    <source>
        <strain evidence="4">cv. Red5</strain>
    </source>
</reference>
<evidence type="ECO:0000313" key="3">
    <source>
        <dbReference type="EMBL" id="PSR96166.1"/>
    </source>
</evidence>